<accession>A0A0F0LIV0</accession>
<dbReference type="PANTHER" id="PTHR43103:SF5">
    <property type="entry name" value="4-EPIMERASE, PUTATIVE (AFU_ORTHOLOGUE AFUA_7G00360)-RELATED"/>
    <property type="match status" value="1"/>
</dbReference>
<dbReference type="SUPFAM" id="SSF51735">
    <property type="entry name" value="NAD(P)-binding Rossmann-fold domains"/>
    <property type="match status" value="1"/>
</dbReference>
<evidence type="ECO:0000313" key="6">
    <source>
        <dbReference type="Proteomes" id="UP000033740"/>
    </source>
</evidence>
<comment type="similarity">
    <text evidence="1">Belongs to the NAD(P)-dependent epimerase/dehydratase family.</text>
</comment>
<protein>
    <submittedName>
        <fullName evidence="5">dTDP-glucose 4,6-dehydratase 2</fullName>
        <ecNumber evidence="5">4.2.1.46</ecNumber>
    </submittedName>
</protein>
<dbReference type="PROSITE" id="PS00061">
    <property type="entry name" value="ADH_SHORT"/>
    <property type="match status" value="1"/>
</dbReference>
<organism evidence="5 6">
    <name type="scientific">Microbacterium azadirachtae</name>
    <dbReference type="NCBI Taxonomy" id="582680"/>
    <lineage>
        <taxon>Bacteria</taxon>
        <taxon>Bacillati</taxon>
        <taxon>Actinomycetota</taxon>
        <taxon>Actinomycetes</taxon>
        <taxon>Micrococcales</taxon>
        <taxon>Microbacteriaceae</taxon>
        <taxon>Microbacterium</taxon>
    </lineage>
</organism>
<evidence type="ECO:0000256" key="2">
    <source>
        <dbReference type="ARBA" id="ARBA00023002"/>
    </source>
</evidence>
<keyword evidence="6" id="KW-1185">Reference proteome</keyword>
<keyword evidence="2" id="KW-0560">Oxidoreductase</keyword>
<dbReference type="Proteomes" id="UP000033740">
    <property type="component" value="Unassembled WGS sequence"/>
</dbReference>
<dbReference type="AlphaFoldDB" id="A0A0F0LIV0"/>
<comment type="caution">
    <text evidence="5">The sequence shown here is derived from an EMBL/GenBank/DDBJ whole genome shotgun (WGS) entry which is preliminary data.</text>
</comment>
<name>A0A0F0LIV0_9MICO</name>
<reference evidence="5 6" key="1">
    <citation type="submission" date="2015-02" db="EMBL/GenBank/DDBJ databases">
        <title>Draft genome sequences of ten Microbacterium spp. with emphasis on heavy metal contaminated environments.</title>
        <authorList>
            <person name="Corretto E."/>
        </authorList>
    </citation>
    <scope>NUCLEOTIDE SEQUENCE [LARGE SCALE GENOMIC DNA]</scope>
    <source>
        <strain evidence="5 6">ARN176</strain>
    </source>
</reference>
<dbReference type="InterPro" id="IPR036291">
    <property type="entry name" value="NAD(P)-bd_dom_sf"/>
</dbReference>
<dbReference type="InterPro" id="IPR020904">
    <property type="entry name" value="Sc_DH/Rdtase_CS"/>
</dbReference>
<dbReference type="GO" id="GO:0008460">
    <property type="term" value="F:dTDP-glucose 4,6-dehydratase activity"/>
    <property type="evidence" value="ECO:0007669"/>
    <property type="project" value="UniProtKB-EC"/>
</dbReference>
<feature type="domain" description="NAD-dependent epimerase/dehydratase" evidence="4">
    <location>
        <begin position="20"/>
        <end position="175"/>
    </location>
</feature>
<evidence type="ECO:0000256" key="1">
    <source>
        <dbReference type="ARBA" id="ARBA00007637"/>
    </source>
</evidence>
<dbReference type="STRING" id="582680.RS86_03584"/>
<evidence type="ECO:0000256" key="3">
    <source>
        <dbReference type="ARBA" id="ARBA00023027"/>
    </source>
</evidence>
<keyword evidence="3" id="KW-0520">NAD</keyword>
<keyword evidence="5" id="KW-0456">Lyase</keyword>
<dbReference type="PANTHER" id="PTHR43103">
    <property type="entry name" value="NUCLEOSIDE-DIPHOSPHATE-SUGAR EPIMERASE"/>
    <property type="match status" value="1"/>
</dbReference>
<dbReference type="InterPro" id="IPR001509">
    <property type="entry name" value="Epimerase_deHydtase"/>
</dbReference>
<gene>
    <name evidence="5" type="primary">rffG</name>
    <name evidence="5" type="ORF">RS86_03584</name>
</gene>
<dbReference type="PATRIC" id="fig|582680.6.peg.3668"/>
<sequence>MSVSLASVDAVNTFKGQRWAVTGAAGTIGRALRESLPDTDLVSIDIAEVAPVSASDRPVQCDVRDLAALEAAFAGCAGVVHLGGVPDEADFHELAEINIVGTYHVLEAARRAGVGRVVFASSNRVTGFYSTDTIVDESMPPRPDGFYGASKVASEALCRLYSDKFGLSTIVMRIGSCEPAPTSARELRTWLSPGDALRAFEAAMTASQQHATFYAVSRNTQHWWSLTSGEVVGYAPVDDAAEHGVHGELPAGQSQGGAYANVEYSLDRMRTP</sequence>
<evidence type="ECO:0000313" key="5">
    <source>
        <dbReference type="EMBL" id="KJL31461.1"/>
    </source>
</evidence>
<proteinExistence type="inferred from homology"/>
<dbReference type="GO" id="GO:0016491">
    <property type="term" value="F:oxidoreductase activity"/>
    <property type="evidence" value="ECO:0007669"/>
    <property type="project" value="UniProtKB-KW"/>
</dbReference>
<dbReference type="Pfam" id="PF01370">
    <property type="entry name" value="Epimerase"/>
    <property type="match status" value="1"/>
</dbReference>
<evidence type="ECO:0000259" key="4">
    <source>
        <dbReference type="Pfam" id="PF01370"/>
    </source>
</evidence>
<dbReference type="Gene3D" id="3.40.50.720">
    <property type="entry name" value="NAD(P)-binding Rossmann-like Domain"/>
    <property type="match status" value="1"/>
</dbReference>
<dbReference type="EMBL" id="JYIX01000039">
    <property type="protein sequence ID" value="KJL31461.1"/>
    <property type="molecule type" value="Genomic_DNA"/>
</dbReference>
<dbReference type="EC" id="4.2.1.46" evidence="5"/>